<dbReference type="AlphaFoldDB" id="A0A1L9U5U8"/>
<dbReference type="RefSeq" id="XP_067474251.1">
    <property type="nucleotide sequence ID" value="XM_067623401.1"/>
</dbReference>
<reference evidence="4" key="1">
    <citation type="journal article" date="2017" name="Genome Biol.">
        <title>Comparative genomics reveals high biological diversity and specific adaptations in the industrially and medically important fungal genus Aspergillus.</title>
        <authorList>
            <person name="de Vries R.P."/>
            <person name="Riley R."/>
            <person name="Wiebenga A."/>
            <person name="Aguilar-Osorio G."/>
            <person name="Amillis S."/>
            <person name="Uchima C.A."/>
            <person name="Anderluh G."/>
            <person name="Asadollahi M."/>
            <person name="Askin M."/>
            <person name="Barry K."/>
            <person name="Battaglia E."/>
            <person name="Bayram O."/>
            <person name="Benocci T."/>
            <person name="Braus-Stromeyer S.A."/>
            <person name="Caldana C."/>
            <person name="Canovas D."/>
            <person name="Cerqueira G.C."/>
            <person name="Chen F."/>
            <person name="Chen W."/>
            <person name="Choi C."/>
            <person name="Clum A."/>
            <person name="Dos Santos R.A."/>
            <person name="Damasio A.R."/>
            <person name="Diallinas G."/>
            <person name="Emri T."/>
            <person name="Fekete E."/>
            <person name="Flipphi M."/>
            <person name="Freyberg S."/>
            <person name="Gallo A."/>
            <person name="Gournas C."/>
            <person name="Habgood R."/>
            <person name="Hainaut M."/>
            <person name="Harispe M.L."/>
            <person name="Henrissat B."/>
            <person name="Hilden K.S."/>
            <person name="Hope R."/>
            <person name="Hossain A."/>
            <person name="Karabika E."/>
            <person name="Karaffa L."/>
            <person name="Karanyi Z."/>
            <person name="Krasevec N."/>
            <person name="Kuo A."/>
            <person name="Kusch H."/>
            <person name="LaButti K."/>
            <person name="Lagendijk E.L."/>
            <person name="Lapidus A."/>
            <person name="Levasseur A."/>
            <person name="Lindquist E."/>
            <person name="Lipzen A."/>
            <person name="Logrieco A.F."/>
            <person name="MacCabe A."/>
            <person name="Maekelae M.R."/>
            <person name="Malavazi I."/>
            <person name="Melin P."/>
            <person name="Meyer V."/>
            <person name="Mielnichuk N."/>
            <person name="Miskei M."/>
            <person name="Molnar A.P."/>
            <person name="Mule G."/>
            <person name="Ngan C.Y."/>
            <person name="Orejas M."/>
            <person name="Orosz E."/>
            <person name="Ouedraogo J.P."/>
            <person name="Overkamp K.M."/>
            <person name="Park H.-S."/>
            <person name="Perrone G."/>
            <person name="Piumi F."/>
            <person name="Punt P.J."/>
            <person name="Ram A.F."/>
            <person name="Ramon A."/>
            <person name="Rauscher S."/>
            <person name="Record E."/>
            <person name="Riano-Pachon D.M."/>
            <person name="Robert V."/>
            <person name="Roehrig J."/>
            <person name="Ruller R."/>
            <person name="Salamov A."/>
            <person name="Salih N.S."/>
            <person name="Samson R.A."/>
            <person name="Sandor E."/>
            <person name="Sanguinetti M."/>
            <person name="Schuetze T."/>
            <person name="Sepcic K."/>
            <person name="Shelest E."/>
            <person name="Sherlock G."/>
            <person name="Sophianopoulou V."/>
            <person name="Squina F.M."/>
            <person name="Sun H."/>
            <person name="Susca A."/>
            <person name="Todd R.B."/>
            <person name="Tsang A."/>
            <person name="Unkles S.E."/>
            <person name="van de Wiele N."/>
            <person name="van Rossen-Uffink D."/>
            <person name="Oliveira J.V."/>
            <person name="Vesth T.C."/>
            <person name="Visser J."/>
            <person name="Yu J.-H."/>
            <person name="Zhou M."/>
            <person name="Andersen M.R."/>
            <person name="Archer D.B."/>
            <person name="Baker S.E."/>
            <person name="Benoit I."/>
            <person name="Brakhage A.A."/>
            <person name="Braus G.H."/>
            <person name="Fischer R."/>
            <person name="Frisvad J.C."/>
            <person name="Goldman G.H."/>
            <person name="Houbraken J."/>
            <person name="Oakley B."/>
            <person name="Pocsi I."/>
            <person name="Scazzocchio C."/>
            <person name="Seiboth B."/>
            <person name="vanKuyk P.A."/>
            <person name="Wortman J."/>
            <person name="Dyer P.S."/>
            <person name="Grigoriev I.V."/>
        </authorList>
    </citation>
    <scope>NUCLEOTIDE SEQUENCE [LARGE SCALE GENOMIC DNA]</scope>
    <source>
        <strain evidence="4">CBS 101740 / IMI 381727 / IBT 21946</strain>
    </source>
</reference>
<keyword evidence="4" id="KW-1185">Reference proteome</keyword>
<feature type="region of interest" description="Disordered" evidence="1">
    <location>
        <begin position="74"/>
        <end position="181"/>
    </location>
</feature>
<feature type="compositionally biased region" description="Acidic residues" evidence="1">
    <location>
        <begin position="373"/>
        <end position="389"/>
    </location>
</feature>
<evidence type="ECO:0000313" key="3">
    <source>
        <dbReference type="EMBL" id="OJJ67002.1"/>
    </source>
</evidence>
<dbReference type="Pfam" id="PF13391">
    <property type="entry name" value="HNH_2"/>
    <property type="match status" value="1"/>
</dbReference>
<dbReference type="EMBL" id="KV878696">
    <property type="protein sequence ID" value="OJJ67002.1"/>
    <property type="molecule type" value="Genomic_DNA"/>
</dbReference>
<dbReference type="OMA" id="PTIHRWH"/>
<feature type="region of interest" description="Disordered" evidence="1">
    <location>
        <begin position="402"/>
        <end position="447"/>
    </location>
</feature>
<feature type="compositionally biased region" description="Polar residues" evidence="1">
    <location>
        <begin position="76"/>
        <end position="88"/>
    </location>
</feature>
<name>A0A1L9U5U8_ASPBC</name>
<proteinExistence type="predicted"/>
<feature type="region of interest" description="Disordered" evidence="1">
    <location>
        <begin position="372"/>
        <end position="391"/>
    </location>
</feature>
<accession>A0A1L9U5U8</accession>
<feature type="compositionally biased region" description="Polar residues" evidence="1">
    <location>
        <begin position="402"/>
        <end position="420"/>
    </location>
</feature>
<dbReference type="VEuPathDB" id="FungiDB:ASPBRDRAFT_359248"/>
<dbReference type="OrthoDB" id="5416097at2759"/>
<protein>
    <recommendedName>
        <fullName evidence="2">HNH nuclease domain-containing protein</fullName>
    </recommendedName>
</protein>
<sequence length="447" mass="49629">MMEGPGAPFEEMERRELINNITSKMAYSVAVPTARAFLWLCDSDKLSEFAEQPGSALIQRLLGIESLKIVPKWTQRDPQSPSKLNSVVPSPAHRQEVASLEASPTASGPSRGIESRSPNARRTLTLDTTHLGTGDQDEMTKSPGEPFPSSPSTPIRTAKKRPGEPLDSPQPSKRLRRDELSKKACRERDVSCILTHAPSDVCDVAHLYPFALRDEKSAFTVLFWDTLRCFWSEERVQQWRDGVFSDAKGTERPENLILLNPLAHRLHSKALFALEPCGIDEEKKNLTLRFWWLQQSKPVGATDLSEIPELPANYDPEPAGICLYNPVRHQTIKSGEYIVVTTPDPVRLPLPDTRILDMQWVLQRLAALSGAAEPEELDNDDDDDDDGMDDFGFKLMSALQSSSVAHRSQNSPPSSLSDGSGATMKYSLHFPATETETETGDHAIDDS</sequence>
<dbReference type="GeneID" id="93575889"/>
<dbReference type="Proteomes" id="UP000184499">
    <property type="component" value="Unassembled WGS sequence"/>
</dbReference>
<feature type="compositionally biased region" description="Low complexity" evidence="1">
    <location>
        <begin position="123"/>
        <end position="134"/>
    </location>
</feature>
<evidence type="ECO:0000259" key="2">
    <source>
        <dbReference type="Pfam" id="PF13391"/>
    </source>
</evidence>
<organism evidence="3 4">
    <name type="scientific">Aspergillus brasiliensis (strain CBS 101740 / IMI 381727 / IBT 21946)</name>
    <dbReference type="NCBI Taxonomy" id="767769"/>
    <lineage>
        <taxon>Eukaryota</taxon>
        <taxon>Fungi</taxon>
        <taxon>Dikarya</taxon>
        <taxon>Ascomycota</taxon>
        <taxon>Pezizomycotina</taxon>
        <taxon>Eurotiomycetes</taxon>
        <taxon>Eurotiomycetidae</taxon>
        <taxon>Eurotiales</taxon>
        <taxon>Aspergillaceae</taxon>
        <taxon>Aspergillus</taxon>
        <taxon>Aspergillus subgen. Circumdati</taxon>
    </lineage>
</organism>
<feature type="domain" description="HNH nuclease" evidence="2">
    <location>
        <begin position="192"/>
        <end position="274"/>
    </location>
</feature>
<dbReference type="InterPro" id="IPR003615">
    <property type="entry name" value="HNH_nuc"/>
</dbReference>
<evidence type="ECO:0000313" key="4">
    <source>
        <dbReference type="Proteomes" id="UP000184499"/>
    </source>
</evidence>
<gene>
    <name evidence="3" type="ORF">ASPBRDRAFT_359248</name>
</gene>
<evidence type="ECO:0000256" key="1">
    <source>
        <dbReference type="SAM" id="MobiDB-lite"/>
    </source>
</evidence>